<dbReference type="EMBL" id="AP027733">
    <property type="protein sequence ID" value="BDZ52637.1"/>
    <property type="molecule type" value="Genomic_DNA"/>
</dbReference>
<sequence>MAQSEITVVVEAKAGDPVAAAQIGYAQMAWRSDTISRAPFHQVVEAMTDGREVSALAYQDNPLERTSSLVSVSGILATDAQGSRVIFDGRGGGYVIDSNLFLDIVLGRDGVAQFRRKYDELIAVLPELEPLTADHILDLPDEDETADARETGDEIIRLTIFGTRRMPGGPIYGSLFFATSHTEGVLDGFLYSPPATGWESEHGSIYVKDVLDQHALVRVVNQKPDLPFATPMGVLGRGPGFYNMTPTQAYAATTTP</sequence>
<keyword evidence="1" id="KW-0614">Plasmid</keyword>
<organism evidence="1 2">
    <name type="scientific">Frondihabitans sucicola</name>
    <dbReference type="NCBI Taxonomy" id="1268041"/>
    <lineage>
        <taxon>Bacteria</taxon>
        <taxon>Bacillati</taxon>
        <taxon>Actinomycetota</taxon>
        <taxon>Actinomycetes</taxon>
        <taxon>Micrococcales</taxon>
        <taxon>Microbacteriaceae</taxon>
        <taxon>Frondihabitans</taxon>
    </lineage>
</organism>
<name>A0ABN6Y919_9MICO</name>
<evidence type="ECO:0000313" key="1">
    <source>
        <dbReference type="EMBL" id="BDZ52637.1"/>
    </source>
</evidence>
<protein>
    <submittedName>
        <fullName evidence="1">Uncharacterized protein</fullName>
    </submittedName>
</protein>
<proteinExistence type="predicted"/>
<dbReference type="RefSeq" id="WP_286346919.1">
    <property type="nucleotide sequence ID" value="NZ_AP027733.1"/>
</dbReference>
<gene>
    <name evidence="1" type="ORF">GCM10025867_48780</name>
</gene>
<keyword evidence="2" id="KW-1185">Reference proteome</keyword>
<dbReference type="Proteomes" id="UP001321486">
    <property type="component" value="Plasmid pNBRC108728a"/>
</dbReference>
<reference evidence="2" key="1">
    <citation type="journal article" date="2019" name="Int. J. Syst. Evol. Microbiol.">
        <title>The Global Catalogue of Microorganisms (GCM) 10K type strain sequencing project: providing services to taxonomists for standard genome sequencing and annotation.</title>
        <authorList>
            <consortium name="The Broad Institute Genomics Platform"/>
            <consortium name="The Broad Institute Genome Sequencing Center for Infectious Disease"/>
            <person name="Wu L."/>
            <person name="Ma J."/>
        </authorList>
    </citation>
    <scope>NUCLEOTIDE SEQUENCE [LARGE SCALE GENOMIC DNA]</scope>
    <source>
        <strain evidence="2">NBRC 108728</strain>
    </source>
</reference>
<geneLocation type="plasmid" evidence="1 2">
    <name>pNBRC108728a</name>
</geneLocation>
<evidence type="ECO:0000313" key="2">
    <source>
        <dbReference type="Proteomes" id="UP001321486"/>
    </source>
</evidence>
<accession>A0ABN6Y919</accession>